<dbReference type="Pfam" id="PF24252">
    <property type="entry name" value="CdrL_M"/>
    <property type="match status" value="1"/>
</dbReference>
<evidence type="ECO:0000259" key="3">
    <source>
        <dbReference type="Pfam" id="PF24252"/>
    </source>
</evidence>
<feature type="domain" description="CdrL-like middle region" evidence="3">
    <location>
        <begin position="59"/>
        <end position="126"/>
    </location>
</feature>
<accession>A0ABD5XMH4</accession>
<evidence type="ECO:0000313" key="5">
    <source>
        <dbReference type="Proteomes" id="UP001596368"/>
    </source>
</evidence>
<feature type="compositionally biased region" description="Basic and acidic residues" evidence="1">
    <location>
        <begin position="18"/>
        <end position="42"/>
    </location>
</feature>
<comment type="caution">
    <text evidence="4">The sequence shown here is derived from an EMBL/GenBank/DDBJ whole genome shotgun (WGS) entry which is preliminary data.</text>
</comment>
<proteinExistence type="predicted"/>
<dbReference type="RefSeq" id="WP_284012305.1">
    <property type="nucleotide sequence ID" value="NZ_CP126156.1"/>
</dbReference>
<name>A0ABD5XMH4_9EURY</name>
<organism evidence="4 5">
    <name type="scientific">Halobaculum litoreum</name>
    <dbReference type="NCBI Taxonomy" id="3031998"/>
    <lineage>
        <taxon>Archaea</taxon>
        <taxon>Methanobacteriati</taxon>
        <taxon>Methanobacteriota</taxon>
        <taxon>Stenosarchaea group</taxon>
        <taxon>Halobacteria</taxon>
        <taxon>Halobacteriales</taxon>
        <taxon>Haloferacaceae</taxon>
        <taxon>Halobaculum</taxon>
    </lineage>
</organism>
<gene>
    <name evidence="4" type="ORF">ACFQRB_05910</name>
</gene>
<evidence type="ECO:0000313" key="4">
    <source>
        <dbReference type="EMBL" id="MFC7136223.1"/>
    </source>
</evidence>
<evidence type="ECO:0000256" key="1">
    <source>
        <dbReference type="SAM" id="MobiDB-lite"/>
    </source>
</evidence>
<dbReference type="EMBL" id="JBHSZG010000001">
    <property type="protein sequence ID" value="MFC7136223.1"/>
    <property type="molecule type" value="Genomic_DNA"/>
</dbReference>
<protein>
    <submittedName>
        <fullName evidence="4">Zinc ribbon domain-containing protein</fullName>
    </submittedName>
</protein>
<dbReference type="Proteomes" id="UP001596368">
    <property type="component" value="Unassembled WGS sequence"/>
</dbReference>
<sequence length="206" mass="21233">MSKITFRADADLVDRLEGLEGSKSEVMREALRSHLDEAERADATGPDAAAGASGGGDDSLDDALAARVDELVTARLDAEFGERPAARATPRPFGVPSDTPPVNLTVNVDGAGVDATASDPDADRSSEPAVGASEDTAPDADAEAAAGSACGRCGESVSDDHVYCPNCGEKASRRAFCECGDEVRSDWAFCPGCGRRTAAADVLDRQ</sequence>
<dbReference type="AlphaFoldDB" id="A0ABD5XMH4"/>
<dbReference type="GeneID" id="81122281"/>
<dbReference type="InterPro" id="IPR056278">
    <property type="entry name" value="CdrL_M"/>
</dbReference>
<feature type="domain" description="DZANK-type" evidence="2">
    <location>
        <begin position="150"/>
        <end position="194"/>
    </location>
</feature>
<dbReference type="Pfam" id="PF12773">
    <property type="entry name" value="DZR"/>
    <property type="match status" value="1"/>
</dbReference>
<keyword evidence="5" id="KW-1185">Reference proteome</keyword>
<feature type="region of interest" description="Disordered" evidence="1">
    <location>
        <begin position="77"/>
        <end position="143"/>
    </location>
</feature>
<feature type="region of interest" description="Disordered" evidence="1">
    <location>
        <begin position="18"/>
        <end position="61"/>
    </location>
</feature>
<reference evidence="4 5" key="1">
    <citation type="journal article" date="2019" name="Int. J. Syst. Evol. Microbiol.">
        <title>The Global Catalogue of Microorganisms (GCM) 10K type strain sequencing project: providing services to taxonomists for standard genome sequencing and annotation.</title>
        <authorList>
            <consortium name="The Broad Institute Genomics Platform"/>
            <consortium name="The Broad Institute Genome Sequencing Center for Infectious Disease"/>
            <person name="Wu L."/>
            <person name="Ma J."/>
        </authorList>
    </citation>
    <scope>NUCLEOTIDE SEQUENCE [LARGE SCALE GENOMIC DNA]</scope>
    <source>
        <strain evidence="4 5">DT92</strain>
    </source>
</reference>
<dbReference type="InterPro" id="IPR025874">
    <property type="entry name" value="DZR"/>
</dbReference>
<evidence type="ECO:0000259" key="2">
    <source>
        <dbReference type="Pfam" id="PF12773"/>
    </source>
</evidence>